<comment type="subunit">
    <text evidence="6">Forms polymers.</text>
</comment>
<keyword evidence="2 6" id="KW-0547">Nucleotide-binding</keyword>
<dbReference type="InterPro" id="IPR004753">
    <property type="entry name" value="MreB"/>
</dbReference>
<feature type="binding site" evidence="6">
    <location>
        <begin position="288"/>
        <end position="291"/>
    </location>
    <ligand>
        <name>ATP</name>
        <dbReference type="ChEBI" id="CHEBI:30616"/>
    </ligand>
</feature>
<dbReference type="GO" id="GO:0005524">
    <property type="term" value="F:ATP binding"/>
    <property type="evidence" value="ECO:0007669"/>
    <property type="project" value="UniProtKB-KW"/>
</dbReference>
<dbReference type="EMBL" id="AFZG01000013">
    <property type="protein sequence ID" value="EHL19916.1"/>
    <property type="molecule type" value="Genomic_DNA"/>
</dbReference>
<comment type="similarity">
    <text evidence="5 6">Belongs to the FtsA/MreB family.</text>
</comment>
<dbReference type="PRINTS" id="PR01652">
    <property type="entry name" value="SHAPEPROTEIN"/>
</dbReference>
<comment type="function">
    <text evidence="6">Forms membrane-associated dynamic filaments that are essential for cell shape determination. Acts by regulating cell wall synthesis and cell elongation, and thus cell shape. A feedback loop between cell geometry and MreB localization may maintain elongated cell shape by targeting cell wall growth to regions of negative cell wall curvature.</text>
</comment>
<dbReference type="HAMAP" id="MF_02207">
    <property type="entry name" value="MreB"/>
    <property type="match status" value="1"/>
</dbReference>
<dbReference type="PANTHER" id="PTHR42749:SF1">
    <property type="entry name" value="CELL SHAPE-DETERMINING PROTEIN MREB"/>
    <property type="match status" value="1"/>
</dbReference>
<dbReference type="NCBIfam" id="TIGR00904">
    <property type="entry name" value="mreB"/>
    <property type="match status" value="1"/>
</dbReference>
<sequence>MSFSPDIGIDLGTASVLVYVKGKGIVLQEPSVVAMDTSTGKLLEVGEQAQRMLGRTPGHIVAVRPLKDGVISDYDMTEKMLKNFIQRVTGGVGLFRFFKPQIIVCVPSGVTEVEKRAVIDATMEAGARDVFLIEEPIAAAIGAGIDIAQPSGSMIVDIGGGTTDVAVISLGGIVESTSIKMAGDKFDEAIMKYMKKKHNLLIGERTAEEIKMNIGSAYHRDKDIYMEVRGRNQLSGLPEIVKVSSKESLEALEDSVVQIADAVHSVLERTPPELSADISDKGILMTGGGSLLWGLDKLIEARTGIKVYIAEDAISCVVKGTGESLKSLKHLGRSTSSRRR</sequence>
<keyword evidence="1 6" id="KW-0963">Cytoplasm</keyword>
<dbReference type="GO" id="GO:0005737">
    <property type="term" value="C:cytoplasm"/>
    <property type="evidence" value="ECO:0007669"/>
    <property type="project" value="UniProtKB-SubCell"/>
</dbReference>
<dbReference type="GO" id="GO:0000902">
    <property type="term" value="P:cell morphogenesis"/>
    <property type="evidence" value="ECO:0007669"/>
    <property type="project" value="InterPro"/>
</dbReference>
<accession>G9XAS2</accession>
<proteinExistence type="inferred from homology"/>
<evidence type="ECO:0000313" key="8">
    <source>
        <dbReference type="EMBL" id="EHL19916.1"/>
    </source>
</evidence>
<dbReference type="PATRIC" id="fig|796937.3.peg.918"/>
<gene>
    <name evidence="6" type="primary">mreB</name>
    <name evidence="8" type="ORF">HMPREF9628_01089</name>
    <name evidence="7" type="ORF">HMPREF9629_01723</name>
</gene>
<evidence type="ECO:0000256" key="3">
    <source>
        <dbReference type="ARBA" id="ARBA00022840"/>
    </source>
</evidence>
<dbReference type="Pfam" id="PF06723">
    <property type="entry name" value="MreB_Mbl"/>
    <property type="match status" value="1"/>
</dbReference>
<keyword evidence="3 6" id="KW-0067">ATP-binding</keyword>
<reference evidence="7 10" key="1">
    <citation type="submission" date="2011-08" db="EMBL/GenBank/DDBJ databases">
        <title>The Genome Sequence of Eubacteriaceae bacterium ACC19a.</title>
        <authorList>
            <consortium name="The Broad Institute Genome Sequencing Platform"/>
            <person name="Earl A."/>
            <person name="Ward D."/>
            <person name="Feldgarden M."/>
            <person name="Gevers D."/>
            <person name="Sizova M."/>
            <person name="Hazen A."/>
            <person name="Epstein S."/>
            <person name="Young S.K."/>
            <person name="Zeng Q."/>
            <person name="Gargeya S."/>
            <person name="Fitzgerald M."/>
            <person name="Haas B."/>
            <person name="Abouelleil A."/>
            <person name="Alvarado L."/>
            <person name="Arachchi H.M."/>
            <person name="Berlin A."/>
            <person name="Brown A."/>
            <person name="Chapman S.B."/>
            <person name="Chen Z."/>
            <person name="Dunbar C."/>
            <person name="Freedman E."/>
            <person name="Gearin G."/>
            <person name="Gellesch M."/>
            <person name="Goldberg J."/>
            <person name="Griggs A."/>
            <person name="Gujja S."/>
            <person name="Heiman D."/>
            <person name="Howarth C."/>
            <person name="Larson L."/>
            <person name="Lui A."/>
            <person name="MacDonald P.J.P."/>
            <person name="Montmayeur A."/>
            <person name="Murphy C."/>
            <person name="Neiman D."/>
            <person name="Pearson M."/>
            <person name="Priest M."/>
            <person name="Roberts A."/>
            <person name="Saif S."/>
            <person name="Shea T."/>
            <person name="Shenoy N."/>
            <person name="Sisk P."/>
            <person name="Stolte C."/>
            <person name="Sykes S."/>
            <person name="Wortman J."/>
            <person name="Nusbaum C."/>
            <person name="Birren B."/>
        </authorList>
    </citation>
    <scope>NUCLEOTIDE SEQUENCE [LARGE SCALE GENOMIC DNA]</scope>
    <source>
        <strain evidence="7 10">ACC19a</strain>
    </source>
</reference>
<evidence type="ECO:0000256" key="4">
    <source>
        <dbReference type="ARBA" id="ARBA00022960"/>
    </source>
</evidence>
<dbReference type="BioCyc" id="EBAC796937-HMP:GMGH-1731-MONOMER"/>
<dbReference type="RefSeq" id="WP_009525952.1">
    <property type="nucleotide sequence ID" value="NZ_JBQMYZ010000028.1"/>
</dbReference>
<evidence type="ECO:0000256" key="6">
    <source>
        <dbReference type="HAMAP-Rule" id="MF_02207"/>
    </source>
</evidence>
<dbReference type="NCBIfam" id="NF010539">
    <property type="entry name" value="PRK13927.1"/>
    <property type="match status" value="1"/>
</dbReference>
<dbReference type="HOGENOM" id="CLU_052037_0_0_9"/>
<organism evidence="7 10">
    <name type="scientific">Peptoanaerobacter stomatis</name>
    <dbReference type="NCBI Taxonomy" id="796937"/>
    <lineage>
        <taxon>Bacteria</taxon>
        <taxon>Bacillati</taxon>
        <taxon>Bacillota</taxon>
        <taxon>Clostridia</taxon>
        <taxon>Peptostreptococcales</taxon>
        <taxon>Filifactoraceae</taxon>
        <taxon>Peptoanaerobacter</taxon>
    </lineage>
</organism>
<name>G9WZW7_9FIRM</name>
<dbReference type="InterPro" id="IPR043129">
    <property type="entry name" value="ATPase_NBD"/>
</dbReference>
<evidence type="ECO:0000313" key="9">
    <source>
        <dbReference type="Proteomes" id="UP000003379"/>
    </source>
</evidence>
<comment type="subcellular location">
    <subcellularLocation>
        <location evidence="6">Cytoplasm</location>
    </subcellularLocation>
    <text evidence="6">Membrane-associated.</text>
</comment>
<accession>G9WZW7</accession>
<dbReference type="STRING" id="796937.HMPREF9630_01488"/>
<dbReference type="GO" id="GO:0008360">
    <property type="term" value="P:regulation of cell shape"/>
    <property type="evidence" value="ECO:0007669"/>
    <property type="project" value="UniProtKB-UniRule"/>
</dbReference>
<evidence type="ECO:0000313" key="7">
    <source>
        <dbReference type="EMBL" id="EHL15599.1"/>
    </source>
</evidence>
<dbReference type="Proteomes" id="UP000006437">
    <property type="component" value="Unassembled WGS sequence"/>
</dbReference>
<protein>
    <recommendedName>
        <fullName evidence="6">Cell shape-determining protein MreB</fullName>
    </recommendedName>
</protein>
<comment type="caution">
    <text evidence="6">Lacks conserved residue(s) required for the propagation of feature annotation.</text>
</comment>
<feature type="binding site" evidence="6">
    <location>
        <begin position="208"/>
        <end position="211"/>
    </location>
    <ligand>
        <name>ATP</name>
        <dbReference type="ChEBI" id="CHEBI:30616"/>
    </ligand>
</feature>
<evidence type="ECO:0000313" key="10">
    <source>
        <dbReference type="Proteomes" id="UP000006437"/>
    </source>
</evidence>
<dbReference type="InterPro" id="IPR056546">
    <property type="entry name" value="MreB_MamK-like"/>
</dbReference>
<comment type="caution">
    <text evidence="7">The sequence shown here is derived from an EMBL/GenBank/DDBJ whole genome shotgun (WGS) entry which is preliminary data.</text>
</comment>
<dbReference type="Proteomes" id="UP000003379">
    <property type="component" value="Unassembled WGS sequence"/>
</dbReference>
<reference evidence="8 9" key="2">
    <citation type="submission" date="2011-08" db="EMBL/GenBank/DDBJ databases">
        <title>The Genome Sequence of Eubacteriaceae bacterium CM5.</title>
        <authorList>
            <consortium name="The Broad Institute Genome Sequencing Platform"/>
            <person name="Earl A."/>
            <person name="Ward D."/>
            <person name="Feldgarden M."/>
            <person name="Gevers D."/>
            <person name="Sizova M."/>
            <person name="Hazen A."/>
            <person name="Epstein S."/>
            <person name="Young S.K."/>
            <person name="Zeng Q."/>
            <person name="Gargeya S."/>
            <person name="Fitzgerald M."/>
            <person name="Haas B."/>
            <person name="Abouelleil A."/>
            <person name="Alvarado L."/>
            <person name="Arachchi H.M."/>
            <person name="Berlin A."/>
            <person name="Brown A."/>
            <person name="Chapman S.B."/>
            <person name="Chen Z."/>
            <person name="Dunbar C."/>
            <person name="Freedman E."/>
            <person name="Gearin G."/>
            <person name="Gellesch M."/>
            <person name="Goldberg J."/>
            <person name="Griggs A."/>
            <person name="Gujja S."/>
            <person name="Heiman D."/>
            <person name="Howarth C."/>
            <person name="Larson L."/>
            <person name="Lui A."/>
            <person name="MacDonald P.J.P."/>
            <person name="Montmayeur A."/>
            <person name="Murphy C."/>
            <person name="Neiman D."/>
            <person name="Pearson M."/>
            <person name="Priest M."/>
            <person name="Roberts A."/>
            <person name="Saif S."/>
            <person name="Shea T."/>
            <person name="Shenoy N."/>
            <person name="Sisk P."/>
            <person name="Stolte C."/>
            <person name="Sykes S."/>
            <person name="Wortman J."/>
            <person name="Nusbaum C."/>
            <person name="Birren B."/>
        </authorList>
    </citation>
    <scope>NUCLEOTIDE SEQUENCE [LARGE SCALE GENOMIC DNA]</scope>
    <source>
        <strain evidence="8 9">CM5</strain>
    </source>
</reference>
<evidence type="ECO:0000256" key="1">
    <source>
        <dbReference type="ARBA" id="ARBA00022490"/>
    </source>
</evidence>
<keyword evidence="4 6" id="KW-0133">Cell shape</keyword>
<feature type="binding site" evidence="6">
    <location>
        <begin position="160"/>
        <end position="162"/>
    </location>
    <ligand>
        <name>ATP</name>
        <dbReference type="ChEBI" id="CHEBI:30616"/>
    </ligand>
</feature>
<dbReference type="EMBL" id="AFZE01000010">
    <property type="protein sequence ID" value="EHL15599.1"/>
    <property type="molecule type" value="Genomic_DNA"/>
</dbReference>
<dbReference type="CDD" id="cd10225">
    <property type="entry name" value="ASKHA_NBD_MreB-like"/>
    <property type="match status" value="1"/>
</dbReference>
<dbReference type="Gene3D" id="3.30.420.40">
    <property type="match status" value="3"/>
</dbReference>
<dbReference type="AlphaFoldDB" id="G9WZW7"/>
<dbReference type="PANTHER" id="PTHR42749">
    <property type="entry name" value="CELL SHAPE-DETERMINING PROTEIN MREB"/>
    <property type="match status" value="1"/>
</dbReference>
<dbReference type="SUPFAM" id="SSF53067">
    <property type="entry name" value="Actin-like ATPase domain"/>
    <property type="match status" value="2"/>
</dbReference>
<evidence type="ECO:0000256" key="2">
    <source>
        <dbReference type="ARBA" id="ARBA00022741"/>
    </source>
</evidence>
<evidence type="ECO:0000256" key="5">
    <source>
        <dbReference type="ARBA" id="ARBA00023458"/>
    </source>
</evidence>